<dbReference type="OrthoDB" id="3685284at2"/>
<evidence type="ECO:0000313" key="3">
    <source>
        <dbReference type="EMBL" id="ADJ43234.1"/>
    </source>
</evidence>
<dbReference type="KEGG" id="amd:AMED_1420"/>
<dbReference type="InterPro" id="IPR036894">
    <property type="entry name" value="YbaB-like_sf"/>
</dbReference>
<dbReference type="Gene3D" id="3.30.1310.10">
    <property type="entry name" value="Nucleoid-associated protein YbaB-like domain"/>
    <property type="match status" value="1"/>
</dbReference>
<dbReference type="HOGENOM" id="CLU_125326_0_1_11"/>
<evidence type="ECO:0008006" key="5">
    <source>
        <dbReference type="Google" id="ProtNLM"/>
    </source>
</evidence>
<keyword evidence="1" id="KW-0175">Coiled coil</keyword>
<dbReference type="SUPFAM" id="SSF82607">
    <property type="entry name" value="YbaB-like"/>
    <property type="match status" value="1"/>
</dbReference>
<protein>
    <recommendedName>
        <fullName evidence="5">YbaB/EbfC DNA-binding family protein</fullName>
    </recommendedName>
</protein>
<evidence type="ECO:0000313" key="4">
    <source>
        <dbReference type="Proteomes" id="UP000000328"/>
    </source>
</evidence>
<evidence type="ECO:0000256" key="2">
    <source>
        <dbReference type="SAM" id="MobiDB-lite"/>
    </source>
</evidence>
<organism evidence="3 4">
    <name type="scientific">Amycolatopsis mediterranei (strain U-32)</name>
    <dbReference type="NCBI Taxonomy" id="749927"/>
    <lineage>
        <taxon>Bacteria</taxon>
        <taxon>Bacillati</taxon>
        <taxon>Actinomycetota</taxon>
        <taxon>Actinomycetes</taxon>
        <taxon>Pseudonocardiales</taxon>
        <taxon>Pseudonocardiaceae</taxon>
        <taxon>Amycolatopsis</taxon>
    </lineage>
</organism>
<feature type="coiled-coil region" evidence="1">
    <location>
        <begin position="13"/>
        <end position="40"/>
    </location>
</feature>
<evidence type="ECO:0000256" key="1">
    <source>
        <dbReference type="SAM" id="Coils"/>
    </source>
</evidence>
<dbReference type="InterPro" id="IPR004401">
    <property type="entry name" value="YbaB/EbfC"/>
</dbReference>
<feature type="compositionally biased region" description="Pro residues" evidence="2">
    <location>
        <begin position="155"/>
        <end position="167"/>
    </location>
</feature>
<gene>
    <name evidence="3" type="ordered locus">AMED_1420</name>
</gene>
<name>A0A0H3CZ67_AMYMU</name>
<dbReference type="Proteomes" id="UP000000328">
    <property type="component" value="Chromosome"/>
</dbReference>
<dbReference type="EMBL" id="CP002000">
    <property type="protein sequence ID" value="ADJ43234.1"/>
    <property type="molecule type" value="Genomic_DNA"/>
</dbReference>
<dbReference type="AlphaFoldDB" id="A0A0H3CZ67"/>
<feature type="region of interest" description="Disordered" evidence="2">
    <location>
        <begin position="107"/>
        <end position="185"/>
    </location>
</feature>
<dbReference type="PATRIC" id="fig|749927.5.peg.1463"/>
<proteinExistence type="predicted"/>
<reference evidence="3 4" key="1">
    <citation type="journal article" date="2010" name="Cell Res.">
        <title>Complete genome sequence of the rifamycin SV-producing Amycolatopsis mediterranei U32 revealed its genetic characteristics in phylogeny and metabolism.</title>
        <authorList>
            <person name="Zhao W."/>
            <person name="Zhong Y."/>
            <person name="Yuan H."/>
            <person name="Wang J."/>
            <person name="Zheng H."/>
            <person name="Wang Y."/>
            <person name="Cen X."/>
            <person name="Xu F."/>
            <person name="Bai J."/>
            <person name="Han X."/>
            <person name="Lu G."/>
            <person name="Zhu Y."/>
            <person name="Shao Z."/>
            <person name="Yan H."/>
            <person name="Li C."/>
            <person name="Peng N."/>
            <person name="Zhang Z."/>
            <person name="Zhang Y."/>
            <person name="Lin W."/>
            <person name="Fan Y."/>
            <person name="Qin Z."/>
            <person name="Hu Y."/>
            <person name="Zhu B."/>
            <person name="Wang S."/>
            <person name="Ding X."/>
            <person name="Zhao G.P."/>
        </authorList>
    </citation>
    <scope>NUCLEOTIDE SEQUENCE [LARGE SCALE GENOMIC DNA]</scope>
    <source>
        <strain evidence="4">U-32</strain>
    </source>
</reference>
<dbReference type="eggNOG" id="COG0718">
    <property type="taxonomic scope" value="Bacteria"/>
</dbReference>
<dbReference type="GO" id="GO:0003677">
    <property type="term" value="F:DNA binding"/>
    <property type="evidence" value="ECO:0007669"/>
    <property type="project" value="InterPro"/>
</dbReference>
<accession>A0A0H3CZ67</accession>
<dbReference type="Pfam" id="PF02575">
    <property type="entry name" value="YbaB_DNA_bd"/>
    <property type="match status" value="1"/>
</dbReference>
<sequence>MDNRMREPISDKAENAEARVDQLVAQAKQKAQRYRAMQQAVEQVSVSAASKDGTATVTVDSAGNVTDLRITDRVREMSGTQVAKAVLSALRTAQAKLPDRLGEVMAETIGDDPQTRDTIVGSYRAKFPEPEPEPDETGPGARIGRLADEPEAASTPPPPQRPQPRRPPPPDDDDEGFGGPVMIRE</sequence>